<feature type="region of interest" description="Disordered" evidence="1">
    <location>
        <begin position="1"/>
        <end position="20"/>
    </location>
</feature>
<evidence type="ECO:0000313" key="3">
    <source>
        <dbReference type="Proteomes" id="UP000796880"/>
    </source>
</evidence>
<dbReference type="Proteomes" id="UP000796880">
    <property type="component" value="Unassembled WGS sequence"/>
</dbReference>
<dbReference type="AlphaFoldDB" id="A0A8K0HG08"/>
<keyword evidence="3" id="KW-1185">Reference proteome</keyword>
<protein>
    <submittedName>
        <fullName evidence="2">Uncharacterized protein</fullName>
    </submittedName>
</protein>
<organism evidence="2 3">
    <name type="scientific">Rhamnella rubrinervis</name>
    <dbReference type="NCBI Taxonomy" id="2594499"/>
    <lineage>
        <taxon>Eukaryota</taxon>
        <taxon>Viridiplantae</taxon>
        <taxon>Streptophyta</taxon>
        <taxon>Embryophyta</taxon>
        <taxon>Tracheophyta</taxon>
        <taxon>Spermatophyta</taxon>
        <taxon>Magnoliopsida</taxon>
        <taxon>eudicotyledons</taxon>
        <taxon>Gunneridae</taxon>
        <taxon>Pentapetalae</taxon>
        <taxon>rosids</taxon>
        <taxon>fabids</taxon>
        <taxon>Rosales</taxon>
        <taxon>Rhamnaceae</taxon>
        <taxon>rhamnoid group</taxon>
        <taxon>Rhamneae</taxon>
        <taxon>Rhamnella</taxon>
    </lineage>
</organism>
<name>A0A8K0HG08_9ROSA</name>
<sequence>MASTNDGGAPYSQPMVRGNDSTTDLLMPYAFKWIGKVWSRGTINLKPVLFLRAWDIQLDCWMIQRRVPLHAKRKGKDDSKATTQIEAQASSSVGYKSRHCLGAHAENPH</sequence>
<comment type="caution">
    <text evidence="2">The sequence shown here is derived from an EMBL/GenBank/DDBJ whole genome shotgun (WGS) entry which is preliminary data.</text>
</comment>
<evidence type="ECO:0000256" key="1">
    <source>
        <dbReference type="SAM" id="MobiDB-lite"/>
    </source>
</evidence>
<gene>
    <name evidence="2" type="ORF">FNV43_RR08168</name>
</gene>
<dbReference type="EMBL" id="VOIH02000003">
    <property type="protein sequence ID" value="KAF3452072.1"/>
    <property type="molecule type" value="Genomic_DNA"/>
</dbReference>
<feature type="region of interest" description="Disordered" evidence="1">
    <location>
        <begin position="72"/>
        <end position="94"/>
    </location>
</feature>
<accession>A0A8K0HG08</accession>
<reference evidence="2" key="1">
    <citation type="submission" date="2020-03" db="EMBL/GenBank/DDBJ databases">
        <title>A high-quality chromosome-level genome assembly of a woody plant with both climbing and erect habits, Rhamnella rubrinervis.</title>
        <authorList>
            <person name="Lu Z."/>
            <person name="Yang Y."/>
            <person name="Zhu X."/>
            <person name="Sun Y."/>
        </authorList>
    </citation>
    <scope>NUCLEOTIDE SEQUENCE</scope>
    <source>
        <strain evidence="2">BYM</strain>
        <tissue evidence="2">Leaf</tissue>
    </source>
</reference>
<feature type="compositionally biased region" description="Polar residues" evidence="1">
    <location>
        <begin position="81"/>
        <end position="94"/>
    </location>
</feature>
<evidence type="ECO:0000313" key="2">
    <source>
        <dbReference type="EMBL" id="KAF3452072.1"/>
    </source>
</evidence>
<proteinExistence type="predicted"/>